<protein>
    <submittedName>
        <fullName evidence="4">Histidine kinase N-terminal 7TM domain-containing protein</fullName>
    </submittedName>
</protein>
<feature type="transmembrane region" description="Helical" evidence="1">
    <location>
        <begin position="140"/>
        <end position="157"/>
    </location>
</feature>
<proteinExistence type="predicted"/>
<dbReference type="InterPro" id="IPR005467">
    <property type="entry name" value="His_kinase_dom"/>
</dbReference>
<feature type="transmembrane region" description="Helical" evidence="1">
    <location>
        <begin position="169"/>
        <end position="187"/>
    </location>
</feature>
<feature type="transmembrane region" description="Helical" evidence="1">
    <location>
        <begin position="88"/>
        <end position="105"/>
    </location>
</feature>
<dbReference type="PANTHER" id="PTHR43065:SF23">
    <property type="entry name" value="SENSOR HISTIDINE KINASE PDTAS"/>
    <property type="match status" value="1"/>
</dbReference>
<accession>A0ABD5ZB26</accession>
<dbReference type="InterPro" id="IPR036890">
    <property type="entry name" value="HATPase_C_sf"/>
</dbReference>
<keyword evidence="4" id="KW-0418">Kinase</keyword>
<dbReference type="InterPro" id="IPR031621">
    <property type="entry name" value="HisKA_7TM"/>
</dbReference>
<keyword evidence="1" id="KW-0812">Transmembrane</keyword>
<comment type="caution">
    <text evidence="4">The sequence shown here is derived from an EMBL/GenBank/DDBJ whole genome shotgun (WGS) entry which is preliminary data.</text>
</comment>
<dbReference type="SUPFAM" id="SSF55874">
    <property type="entry name" value="ATPase domain of HSP90 chaperone/DNA topoisomerase II/histidine kinase"/>
    <property type="match status" value="1"/>
</dbReference>
<sequence>MYLGVAPSIAICYFVWDDRRKPGVLWFILSMATGGAWAFLFATFTLVKDPGLTLALANFFWVVIPTAAVTMFLLAYEFVFKRNVSRRVAVAVFLPIFVLFVLSWTNPDNLVFTPEYRVGPNGYLYAPSFGGPVKVFVTKIYGYLLVFFAAGMFVGEALRTTGVQRRQTLYLLVIFSMLILSTMVKVAGLVPDYFDPTSVVYSLSGVLFAFSINKHGLMKFVPVAREQTFQEVSDAIFVIDTEGTVVDVNDAARTLFGSQIIGTQITDVLDDHATATQNGPTKTFELQHDDETRYFSVHTSTMAYGRGLEGEIVVLSEITALKKRENELNLLKQILSRVFRHNIRNDLNVIAGHAQIIRDSSQDDVAGWATRIHDRSMKIVKQAEKAGKIESVFSYDETVQRSLADLVNKARTNASADFDSNVSYDVADVFVEVHPRFDLAVQELIDNALTHHTGPTESTVVVYSEVTDTSITLVVEDDGPGLPPGEIDVLKAEEETVLEHGSGIGLWLVHWIVIRSNGELLADVTDSGTRVRIRLPKP</sequence>
<dbReference type="Pfam" id="PF02518">
    <property type="entry name" value="HATPase_c"/>
    <property type="match status" value="1"/>
</dbReference>
<name>A0ABD5ZB26_9EURY</name>
<dbReference type="AlphaFoldDB" id="A0ABD5ZB26"/>
<dbReference type="Proteomes" id="UP001596481">
    <property type="component" value="Unassembled WGS sequence"/>
</dbReference>
<dbReference type="PRINTS" id="PR00344">
    <property type="entry name" value="BCTRLSENSOR"/>
</dbReference>
<organism evidence="4 5">
    <name type="scientific">Haloferax namakaokahaiae</name>
    <dbReference type="NCBI Taxonomy" id="1748331"/>
    <lineage>
        <taxon>Archaea</taxon>
        <taxon>Methanobacteriati</taxon>
        <taxon>Methanobacteriota</taxon>
        <taxon>Stenosarchaea group</taxon>
        <taxon>Halobacteria</taxon>
        <taxon>Halobacteriales</taxon>
        <taxon>Haloferacaceae</taxon>
        <taxon>Haloferax</taxon>
    </lineage>
</organism>
<dbReference type="InterPro" id="IPR004358">
    <property type="entry name" value="Sig_transdc_His_kin-like_C"/>
</dbReference>
<dbReference type="RefSeq" id="WP_390221697.1">
    <property type="nucleotide sequence ID" value="NZ_JBHTAA010000001.1"/>
</dbReference>
<keyword evidence="1" id="KW-0472">Membrane</keyword>
<dbReference type="InterPro" id="IPR003594">
    <property type="entry name" value="HATPase_dom"/>
</dbReference>
<dbReference type="CDD" id="cd00130">
    <property type="entry name" value="PAS"/>
    <property type="match status" value="1"/>
</dbReference>
<gene>
    <name evidence="4" type="ORF">ACFQJC_02650</name>
</gene>
<dbReference type="PROSITE" id="PS50109">
    <property type="entry name" value="HIS_KIN"/>
    <property type="match status" value="1"/>
</dbReference>
<dbReference type="Gene3D" id="3.30.450.20">
    <property type="entry name" value="PAS domain"/>
    <property type="match status" value="1"/>
</dbReference>
<dbReference type="SMART" id="SM00387">
    <property type="entry name" value="HATPase_c"/>
    <property type="match status" value="1"/>
</dbReference>
<keyword evidence="5" id="KW-1185">Reference proteome</keyword>
<dbReference type="PANTHER" id="PTHR43065">
    <property type="entry name" value="SENSOR HISTIDINE KINASE"/>
    <property type="match status" value="1"/>
</dbReference>
<dbReference type="Pfam" id="PF16927">
    <property type="entry name" value="HisKA_7TM"/>
    <property type="match status" value="1"/>
</dbReference>
<dbReference type="Gene3D" id="3.30.565.10">
    <property type="entry name" value="Histidine kinase-like ATPase, C-terminal domain"/>
    <property type="match status" value="1"/>
</dbReference>
<reference evidence="4 5" key="1">
    <citation type="journal article" date="2019" name="Int. J. Syst. Evol. Microbiol.">
        <title>The Global Catalogue of Microorganisms (GCM) 10K type strain sequencing project: providing services to taxonomists for standard genome sequencing and annotation.</title>
        <authorList>
            <consortium name="The Broad Institute Genomics Platform"/>
            <consortium name="The Broad Institute Genome Sequencing Center for Infectious Disease"/>
            <person name="Wu L."/>
            <person name="Ma J."/>
        </authorList>
    </citation>
    <scope>NUCLEOTIDE SEQUENCE [LARGE SCALE GENOMIC DNA]</scope>
    <source>
        <strain evidence="4 5">DSM 29988</strain>
    </source>
</reference>
<evidence type="ECO:0000313" key="5">
    <source>
        <dbReference type="Proteomes" id="UP001596481"/>
    </source>
</evidence>
<keyword evidence="1" id="KW-1133">Transmembrane helix</keyword>
<feature type="domain" description="PAS" evidence="3">
    <location>
        <begin position="226"/>
        <end position="257"/>
    </location>
</feature>
<evidence type="ECO:0000256" key="1">
    <source>
        <dbReference type="SAM" id="Phobius"/>
    </source>
</evidence>
<evidence type="ECO:0000259" key="3">
    <source>
        <dbReference type="PROSITE" id="PS50112"/>
    </source>
</evidence>
<feature type="domain" description="Histidine kinase" evidence="2">
    <location>
        <begin position="338"/>
        <end position="538"/>
    </location>
</feature>
<dbReference type="InterPro" id="IPR000014">
    <property type="entry name" value="PAS"/>
</dbReference>
<keyword evidence="4" id="KW-0808">Transferase</keyword>
<feature type="transmembrane region" description="Helical" evidence="1">
    <location>
        <begin position="24"/>
        <end position="47"/>
    </location>
</feature>
<dbReference type="SUPFAM" id="SSF55785">
    <property type="entry name" value="PYP-like sensor domain (PAS domain)"/>
    <property type="match status" value="1"/>
</dbReference>
<evidence type="ECO:0000259" key="2">
    <source>
        <dbReference type="PROSITE" id="PS50109"/>
    </source>
</evidence>
<dbReference type="InterPro" id="IPR035965">
    <property type="entry name" value="PAS-like_dom_sf"/>
</dbReference>
<feature type="transmembrane region" description="Helical" evidence="1">
    <location>
        <begin position="59"/>
        <end position="76"/>
    </location>
</feature>
<dbReference type="PROSITE" id="PS50112">
    <property type="entry name" value="PAS"/>
    <property type="match status" value="1"/>
</dbReference>
<dbReference type="GO" id="GO:0016301">
    <property type="term" value="F:kinase activity"/>
    <property type="evidence" value="ECO:0007669"/>
    <property type="project" value="UniProtKB-KW"/>
</dbReference>
<dbReference type="Pfam" id="PF13188">
    <property type="entry name" value="PAS_8"/>
    <property type="match status" value="1"/>
</dbReference>
<dbReference type="NCBIfam" id="TIGR00229">
    <property type="entry name" value="sensory_box"/>
    <property type="match status" value="1"/>
</dbReference>
<evidence type="ECO:0000313" key="4">
    <source>
        <dbReference type="EMBL" id="MFC7202398.1"/>
    </source>
</evidence>
<dbReference type="EMBL" id="JBHTAA010000001">
    <property type="protein sequence ID" value="MFC7202398.1"/>
    <property type="molecule type" value="Genomic_DNA"/>
</dbReference>